<reference evidence="4 5" key="1">
    <citation type="journal article" date="2019" name="Nat. Med.">
        <title>A library of human gut bacterial isolates paired with longitudinal multiomics data enables mechanistic microbiome research.</title>
        <authorList>
            <person name="Poyet M."/>
            <person name="Groussin M."/>
            <person name="Gibbons S.M."/>
            <person name="Avila-Pacheco J."/>
            <person name="Jiang X."/>
            <person name="Kearney S.M."/>
            <person name="Perrotta A.R."/>
            <person name="Berdy B."/>
            <person name="Zhao S."/>
            <person name="Lieberman T.D."/>
            <person name="Swanson P.K."/>
            <person name="Smith M."/>
            <person name="Roesemann S."/>
            <person name="Alexander J.E."/>
            <person name="Rich S.A."/>
            <person name="Livny J."/>
            <person name="Vlamakis H."/>
            <person name="Clish C."/>
            <person name="Bullock K."/>
            <person name="Deik A."/>
            <person name="Scott J."/>
            <person name="Pierce K.A."/>
            <person name="Xavier R.J."/>
            <person name="Alm E.J."/>
        </authorList>
    </citation>
    <scope>NUCLEOTIDE SEQUENCE [LARGE SCALE GENOMIC DNA]</scope>
    <source>
        <strain evidence="3 5">BIOML-A112</strain>
        <strain evidence="1 4">BIOML-A382</strain>
        <strain evidence="2">BIOML-A386</strain>
    </source>
</reference>
<protein>
    <submittedName>
        <fullName evidence="3">Plasmid mobilization relaxosome protein MobC</fullName>
    </submittedName>
</protein>
<organism evidence="3 5">
    <name type="scientific">Escherichia coli</name>
    <dbReference type="NCBI Taxonomy" id="562"/>
    <lineage>
        <taxon>Bacteria</taxon>
        <taxon>Pseudomonadati</taxon>
        <taxon>Pseudomonadota</taxon>
        <taxon>Gammaproteobacteria</taxon>
        <taxon>Enterobacterales</taxon>
        <taxon>Enterobacteriaceae</taxon>
        <taxon>Escherichia</taxon>
    </lineage>
</organism>
<comment type="caution">
    <text evidence="3">The sequence shown here is derived from an EMBL/GenBank/DDBJ whole genome shotgun (WGS) entry which is preliminary data.</text>
</comment>
<evidence type="ECO:0000313" key="4">
    <source>
        <dbReference type="Proteomes" id="UP000438958"/>
    </source>
</evidence>
<dbReference type="Proteomes" id="UP000475070">
    <property type="component" value="Unassembled WGS sequence"/>
</dbReference>
<dbReference type="Proteomes" id="UP000438958">
    <property type="component" value="Unassembled WGS sequence"/>
</dbReference>
<evidence type="ECO:0000313" key="1">
    <source>
        <dbReference type="EMBL" id="MSI72098.1"/>
    </source>
</evidence>
<sequence>MGVMIPMKRERMLTIRVTDDEHA</sequence>
<dbReference type="AlphaFoldDB" id="A0A6C9JGM9"/>
<gene>
    <name evidence="2" type="ORF">GKF20_24105</name>
    <name evidence="1" type="ORF">GKF66_25600</name>
    <name evidence="3" type="ORF">GUC01_24780</name>
</gene>
<dbReference type="EMBL" id="WKUA01000078">
    <property type="protein sequence ID" value="MSJ16662.1"/>
    <property type="molecule type" value="Genomic_DNA"/>
</dbReference>
<evidence type="ECO:0000313" key="3">
    <source>
        <dbReference type="EMBL" id="NAG22178.1"/>
    </source>
</evidence>
<evidence type="ECO:0000313" key="5">
    <source>
        <dbReference type="Proteomes" id="UP000475070"/>
    </source>
</evidence>
<accession>A0A6C9JGM9</accession>
<dbReference type="EMBL" id="WKUE01000095">
    <property type="protein sequence ID" value="MSI72098.1"/>
    <property type="molecule type" value="Genomic_DNA"/>
</dbReference>
<proteinExistence type="predicted"/>
<name>A0A6C9JGM9_ECOLX</name>
<dbReference type="EMBL" id="WXKQ01000054">
    <property type="protein sequence ID" value="NAG22178.1"/>
    <property type="molecule type" value="Genomic_DNA"/>
</dbReference>
<feature type="non-terminal residue" evidence="3">
    <location>
        <position position="23"/>
    </location>
</feature>
<evidence type="ECO:0000313" key="2">
    <source>
        <dbReference type="EMBL" id="MSJ16662.1"/>
    </source>
</evidence>